<proteinExistence type="inferred from homology"/>
<gene>
    <name evidence="13" type="ORF">Purlil1_12518</name>
</gene>
<evidence type="ECO:0000256" key="3">
    <source>
        <dbReference type="ARBA" id="ARBA00022737"/>
    </source>
</evidence>
<evidence type="ECO:0000256" key="1">
    <source>
        <dbReference type="ARBA" id="ARBA00004123"/>
    </source>
</evidence>
<evidence type="ECO:0000313" key="13">
    <source>
        <dbReference type="EMBL" id="KAK4076894.1"/>
    </source>
</evidence>
<feature type="region of interest" description="Disordered" evidence="11">
    <location>
        <begin position="1"/>
        <end position="31"/>
    </location>
</feature>
<evidence type="ECO:0000256" key="10">
    <source>
        <dbReference type="PROSITE-ProRule" id="PRU00042"/>
    </source>
</evidence>
<sequence>MSDITTSTAPGAVDPGERSTRDRFPRPPLAFTPDPLPVTSSWYVLLVADLALIAAAEININVKTVAESSKESDKTRPHVCAACQRSFARLEHLNRHERTHTREKPFECLPESEAAPDDNAVLTLSPPAAAVTAGANSAAACMRPRLNSTTHVDGAAMQMFASGNASTAARGTAAQSCPSLISFPIHSDQGETQHSLPKLDSPQTVPPLLAFDPRFNFNSASARASAQSCEGPFLPTLAWKTRKGRLSRSIYLLGAGRAQGKVDRVRSAAVGALLCGCTGIQSVSNPTTVLATWLASAAIARVVVPAIVALLRGSGLGDASCVACCVKKAPVVLDFLGKGYDQGSGRTLVRVLFRGYHPLRGLAGLRGDLVSDRLLVVDGFAKDVVEAAWAALHSIRVPLLPLLNDLCGDV</sequence>
<evidence type="ECO:0000256" key="6">
    <source>
        <dbReference type="ARBA" id="ARBA00023015"/>
    </source>
</evidence>
<feature type="compositionally biased region" description="Basic and acidic residues" evidence="11">
    <location>
        <begin position="94"/>
        <end position="106"/>
    </location>
</feature>
<dbReference type="PANTHER" id="PTHR47428:SF2">
    <property type="entry name" value="ZINC FINGER PROTEIN RSV1"/>
    <property type="match status" value="1"/>
</dbReference>
<evidence type="ECO:0000256" key="5">
    <source>
        <dbReference type="ARBA" id="ARBA00022833"/>
    </source>
</evidence>
<protein>
    <recommendedName>
        <fullName evidence="12">C2H2-type domain-containing protein</fullName>
    </recommendedName>
</protein>
<comment type="caution">
    <text evidence="13">The sequence shown here is derived from an EMBL/GenBank/DDBJ whole genome shotgun (WGS) entry which is preliminary data.</text>
</comment>
<evidence type="ECO:0000256" key="11">
    <source>
        <dbReference type="SAM" id="MobiDB-lite"/>
    </source>
</evidence>
<evidence type="ECO:0000259" key="12">
    <source>
        <dbReference type="PROSITE" id="PS50157"/>
    </source>
</evidence>
<dbReference type="PROSITE" id="PS00028">
    <property type="entry name" value="ZINC_FINGER_C2H2_1"/>
    <property type="match status" value="1"/>
</dbReference>
<dbReference type="PROSITE" id="PS50157">
    <property type="entry name" value="ZINC_FINGER_C2H2_2"/>
    <property type="match status" value="1"/>
</dbReference>
<evidence type="ECO:0000256" key="7">
    <source>
        <dbReference type="ARBA" id="ARBA00023163"/>
    </source>
</evidence>
<keyword evidence="7" id="KW-0804">Transcription</keyword>
<keyword evidence="4 10" id="KW-0863">Zinc-finger</keyword>
<dbReference type="PANTHER" id="PTHR47428">
    <property type="entry name" value="REGULATORY PROTEIN MIG1-RELATED"/>
    <property type="match status" value="1"/>
</dbReference>
<feature type="domain" description="C2H2-type" evidence="12">
    <location>
        <begin position="78"/>
        <end position="105"/>
    </location>
</feature>
<evidence type="ECO:0000256" key="9">
    <source>
        <dbReference type="ARBA" id="ARBA00038023"/>
    </source>
</evidence>
<keyword evidence="14" id="KW-1185">Reference proteome</keyword>
<evidence type="ECO:0000256" key="2">
    <source>
        <dbReference type="ARBA" id="ARBA00022723"/>
    </source>
</evidence>
<reference evidence="13 14" key="1">
    <citation type="journal article" date="2024" name="Microbiol. Resour. Announc.">
        <title>Genome annotations for the ascomycete fungi Trichoderma harzianum, Trichoderma aggressivum, and Purpureocillium lilacinum.</title>
        <authorList>
            <person name="Beijen E.P.W."/>
            <person name="Ohm R.A."/>
        </authorList>
    </citation>
    <scope>NUCLEOTIDE SEQUENCE [LARGE SCALE GENOMIC DNA]</scope>
    <source>
        <strain evidence="13 14">CBS 150709</strain>
    </source>
</reference>
<evidence type="ECO:0000256" key="8">
    <source>
        <dbReference type="ARBA" id="ARBA00023242"/>
    </source>
</evidence>
<dbReference type="InterPro" id="IPR013087">
    <property type="entry name" value="Znf_C2H2_type"/>
</dbReference>
<dbReference type="EMBL" id="JAWRVI010000109">
    <property type="protein sequence ID" value="KAK4076894.1"/>
    <property type="molecule type" value="Genomic_DNA"/>
</dbReference>
<keyword evidence="3" id="KW-0677">Repeat</keyword>
<evidence type="ECO:0000256" key="4">
    <source>
        <dbReference type="ARBA" id="ARBA00022771"/>
    </source>
</evidence>
<name>A0ABR0BH98_PURLI</name>
<dbReference type="Gene3D" id="3.30.160.60">
    <property type="entry name" value="Classic Zinc Finger"/>
    <property type="match status" value="1"/>
</dbReference>
<dbReference type="SUPFAM" id="SSF57667">
    <property type="entry name" value="beta-beta-alpha zinc fingers"/>
    <property type="match status" value="1"/>
</dbReference>
<evidence type="ECO:0000313" key="14">
    <source>
        <dbReference type="Proteomes" id="UP001287286"/>
    </source>
</evidence>
<keyword evidence="6" id="KW-0805">Transcription regulation</keyword>
<comment type="similarity">
    <text evidence="9">Belongs to the creA/MIG C2H2-type zinc-finger protein family.</text>
</comment>
<dbReference type="InterPro" id="IPR036236">
    <property type="entry name" value="Znf_C2H2_sf"/>
</dbReference>
<feature type="region of interest" description="Disordered" evidence="11">
    <location>
        <begin position="94"/>
        <end position="113"/>
    </location>
</feature>
<dbReference type="Proteomes" id="UP001287286">
    <property type="component" value="Unassembled WGS sequence"/>
</dbReference>
<organism evidence="13 14">
    <name type="scientific">Purpureocillium lilacinum</name>
    <name type="common">Paecilomyces lilacinus</name>
    <dbReference type="NCBI Taxonomy" id="33203"/>
    <lineage>
        <taxon>Eukaryota</taxon>
        <taxon>Fungi</taxon>
        <taxon>Dikarya</taxon>
        <taxon>Ascomycota</taxon>
        <taxon>Pezizomycotina</taxon>
        <taxon>Sordariomycetes</taxon>
        <taxon>Hypocreomycetidae</taxon>
        <taxon>Hypocreales</taxon>
        <taxon>Ophiocordycipitaceae</taxon>
        <taxon>Purpureocillium</taxon>
    </lineage>
</organism>
<accession>A0ABR0BH98</accession>
<keyword evidence="8" id="KW-0539">Nucleus</keyword>
<dbReference type="InterPro" id="IPR051007">
    <property type="entry name" value="creA/MIG_C2H2-ZnF"/>
</dbReference>
<keyword evidence="2" id="KW-0479">Metal-binding</keyword>
<keyword evidence="5" id="KW-0862">Zinc</keyword>
<comment type="subcellular location">
    <subcellularLocation>
        <location evidence="1">Nucleus</location>
    </subcellularLocation>
</comment>
<feature type="compositionally biased region" description="Basic and acidic residues" evidence="11">
    <location>
        <begin position="15"/>
        <end position="25"/>
    </location>
</feature>